<dbReference type="GO" id="GO:0006096">
    <property type="term" value="P:glycolytic process"/>
    <property type="evidence" value="ECO:0007669"/>
    <property type="project" value="UniProtKB-UniRule"/>
</dbReference>
<feature type="binding site" evidence="4 6">
    <location>
        <position position="58"/>
    </location>
    <ligand>
        <name>substrate</name>
    </ligand>
</feature>
<dbReference type="NCBIfam" id="TIGR01258">
    <property type="entry name" value="pgm_1"/>
    <property type="match status" value="2"/>
</dbReference>
<dbReference type="EMBL" id="MFJV01000001">
    <property type="protein sequence ID" value="OGG24153.1"/>
    <property type="molecule type" value="Genomic_DNA"/>
</dbReference>
<name>A0A1F6AIB9_9BACT</name>
<dbReference type="InterPro" id="IPR029033">
    <property type="entry name" value="His_PPase_superfam"/>
</dbReference>
<feature type="binding site" evidence="4 6">
    <location>
        <begin position="21"/>
        <end position="22"/>
    </location>
    <ligand>
        <name>substrate</name>
    </ligand>
</feature>
<dbReference type="GO" id="GO:0006094">
    <property type="term" value="P:gluconeogenesis"/>
    <property type="evidence" value="ECO:0007669"/>
    <property type="project" value="UniProtKB-UniRule"/>
</dbReference>
<feature type="site" description="Transition state stabilizer" evidence="4 7">
    <location>
        <position position="154"/>
    </location>
</feature>
<organism evidence="9 10">
    <name type="scientific">Candidatus Gottesmanbacteria bacterium RIFCSPLOWO2_01_FULL_43_11b</name>
    <dbReference type="NCBI Taxonomy" id="1798392"/>
    <lineage>
        <taxon>Bacteria</taxon>
        <taxon>Candidatus Gottesmaniibacteriota</taxon>
    </lineage>
</organism>
<comment type="caution">
    <text evidence="9">The sequence shown here is derived from an EMBL/GenBank/DDBJ whole genome shotgun (WGS) entry which is preliminary data.</text>
</comment>
<evidence type="ECO:0000256" key="5">
    <source>
        <dbReference type="PIRSR" id="PIRSR613078-1"/>
    </source>
</evidence>
<comment type="pathway">
    <text evidence="4 8">Carbohydrate degradation; glycolysis; pyruvate from D-glyceraldehyde 3-phosphate: step 3/5.</text>
</comment>
<evidence type="ECO:0000313" key="10">
    <source>
        <dbReference type="Proteomes" id="UP000178759"/>
    </source>
</evidence>
<dbReference type="InterPro" id="IPR005952">
    <property type="entry name" value="Phosphogly_mut1"/>
</dbReference>
<dbReference type="UniPathway" id="UPA00109">
    <property type="reaction ID" value="UER00186"/>
</dbReference>
<feature type="active site" description="Proton donor/acceptor" evidence="4 5">
    <location>
        <position position="84"/>
    </location>
</feature>
<comment type="function">
    <text evidence="4 8">Catalyzes the interconversion of 2-phosphoglycerate and 3-phosphoglycerate.</text>
</comment>
<evidence type="ECO:0000256" key="4">
    <source>
        <dbReference type="HAMAP-Rule" id="MF_01039"/>
    </source>
</evidence>
<dbReference type="PIRSF" id="PIRSF000709">
    <property type="entry name" value="6PFK_2-Ptase"/>
    <property type="match status" value="1"/>
</dbReference>
<accession>A0A1F6AIB9</accession>
<keyword evidence="4" id="KW-0312">Gluconeogenesis</keyword>
<dbReference type="Pfam" id="PF00300">
    <property type="entry name" value="His_Phos_1"/>
    <property type="match status" value="1"/>
</dbReference>
<protein>
    <recommendedName>
        <fullName evidence="4 8">2,3-bisphosphoglycerate-dependent phosphoglycerate mutase</fullName>
        <shortName evidence="4">BPG-dependent PGAM</shortName>
        <shortName evidence="4">PGAM</shortName>
        <shortName evidence="4">Phosphoglyceromutase</shortName>
        <shortName evidence="4">dPGM</shortName>
        <ecNumber evidence="4 8">5.4.2.11</ecNumber>
    </recommendedName>
</protein>
<evidence type="ECO:0000256" key="1">
    <source>
        <dbReference type="ARBA" id="ARBA00006717"/>
    </source>
</evidence>
<feature type="binding site" evidence="4 6">
    <location>
        <begin position="84"/>
        <end position="87"/>
    </location>
    <ligand>
        <name>substrate</name>
    </ligand>
</feature>
<evidence type="ECO:0000256" key="2">
    <source>
        <dbReference type="ARBA" id="ARBA00023152"/>
    </source>
</evidence>
<dbReference type="SMART" id="SM00855">
    <property type="entry name" value="PGAM"/>
    <property type="match status" value="1"/>
</dbReference>
<dbReference type="Gene3D" id="3.40.50.1240">
    <property type="entry name" value="Phosphoglycerate mutase-like"/>
    <property type="match status" value="1"/>
</dbReference>
<dbReference type="EC" id="5.4.2.11" evidence="4 8"/>
<dbReference type="CDD" id="cd07067">
    <property type="entry name" value="HP_PGM_like"/>
    <property type="match status" value="1"/>
</dbReference>
<keyword evidence="2 4" id="KW-0324">Glycolysis</keyword>
<dbReference type="PROSITE" id="PS00175">
    <property type="entry name" value="PG_MUTASE"/>
    <property type="match status" value="1"/>
</dbReference>
<evidence type="ECO:0000256" key="7">
    <source>
        <dbReference type="PIRSR" id="PIRSR613078-3"/>
    </source>
</evidence>
<dbReference type="HAMAP" id="MF_01039">
    <property type="entry name" value="PGAM_GpmA"/>
    <property type="match status" value="1"/>
</dbReference>
<gene>
    <name evidence="4" type="primary">gpmA</name>
    <name evidence="9" type="ORF">A3A79_03100</name>
</gene>
<reference evidence="9 10" key="1">
    <citation type="journal article" date="2016" name="Nat. Commun.">
        <title>Thousands of microbial genomes shed light on interconnected biogeochemical processes in an aquifer system.</title>
        <authorList>
            <person name="Anantharaman K."/>
            <person name="Brown C.T."/>
            <person name="Hug L.A."/>
            <person name="Sharon I."/>
            <person name="Castelle C.J."/>
            <person name="Probst A.J."/>
            <person name="Thomas B.C."/>
            <person name="Singh A."/>
            <person name="Wilkins M.J."/>
            <person name="Karaoz U."/>
            <person name="Brodie E.L."/>
            <person name="Williams K.H."/>
            <person name="Hubbard S.S."/>
            <person name="Banfield J.F."/>
        </authorList>
    </citation>
    <scope>NUCLEOTIDE SEQUENCE [LARGE SCALE GENOMIC DNA]</scope>
</reference>
<dbReference type="GO" id="GO:0004619">
    <property type="term" value="F:phosphoglycerate mutase activity"/>
    <property type="evidence" value="ECO:0007669"/>
    <property type="project" value="UniProtKB-UniRule"/>
</dbReference>
<evidence type="ECO:0000313" key="9">
    <source>
        <dbReference type="EMBL" id="OGG24153.1"/>
    </source>
</evidence>
<sequence length="210" mass="24291">MSYLALIRHGESLWNALGQWTGWTDIDLSDNGREEARKAAHVLKEISFHVAHTSDLRRAQETLEIILKELRLEIPVKKHRAIKERNYGSLTGKNKWKIKEEYGEEQFMLWRRSWDHPVPEGESLKDVHARVIPYYKKRILPDLKKGKHVLVAAHGNSIRALVKHLENISDADIPHLEIGTGEVYLYHIESVSGTIIKKEIRSTNPKRGKQ</sequence>
<feature type="binding site" evidence="4 6">
    <location>
        <position position="95"/>
    </location>
    <ligand>
        <name>substrate</name>
    </ligand>
</feature>
<comment type="similarity">
    <text evidence="1 4">Belongs to the phosphoglycerate mutase family. BPG-dependent PGAM subfamily.</text>
</comment>
<proteinExistence type="inferred from homology"/>
<evidence type="ECO:0000256" key="8">
    <source>
        <dbReference type="RuleBase" id="RU004512"/>
    </source>
</evidence>
<feature type="active site" description="Tele-phosphohistidine intermediate" evidence="4 5">
    <location>
        <position position="9"/>
    </location>
</feature>
<comment type="catalytic activity">
    <reaction evidence="4 8">
        <text>(2R)-2-phosphoglycerate = (2R)-3-phosphoglycerate</text>
        <dbReference type="Rhea" id="RHEA:15901"/>
        <dbReference type="ChEBI" id="CHEBI:58272"/>
        <dbReference type="ChEBI" id="CHEBI:58289"/>
        <dbReference type="EC" id="5.4.2.11"/>
    </reaction>
</comment>
<dbReference type="AlphaFoldDB" id="A0A1F6AIB9"/>
<feature type="binding site" evidence="4 6">
    <location>
        <begin position="8"/>
        <end position="15"/>
    </location>
    <ligand>
        <name>substrate</name>
    </ligand>
</feature>
<dbReference type="InterPro" id="IPR001345">
    <property type="entry name" value="PG/BPGM_mutase_AS"/>
</dbReference>
<evidence type="ECO:0000256" key="6">
    <source>
        <dbReference type="PIRSR" id="PIRSR613078-2"/>
    </source>
</evidence>
<evidence type="ECO:0000256" key="3">
    <source>
        <dbReference type="ARBA" id="ARBA00023235"/>
    </source>
</evidence>
<dbReference type="Proteomes" id="UP000178759">
    <property type="component" value="Unassembled WGS sequence"/>
</dbReference>
<feature type="binding site" evidence="4 6">
    <location>
        <begin position="111"/>
        <end position="112"/>
    </location>
    <ligand>
        <name>substrate</name>
    </ligand>
</feature>
<dbReference type="InterPro" id="IPR013078">
    <property type="entry name" value="His_Pase_superF_clade-1"/>
</dbReference>
<keyword evidence="3 4" id="KW-0413">Isomerase</keyword>
<dbReference type="SUPFAM" id="SSF53254">
    <property type="entry name" value="Phosphoglycerate mutase-like"/>
    <property type="match status" value="1"/>
</dbReference>
<dbReference type="STRING" id="1798392.A3A79_03100"/>
<feature type="binding site" evidence="4 6">
    <location>
        <begin position="155"/>
        <end position="156"/>
    </location>
    <ligand>
        <name>substrate</name>
    </ligand>
</feature>
<dbReference type="PANTHER" id="PTHR11931">
    <property type="entry name" value="PHOSPHOGLYCERATE MUTASE"/>
    <property type="match status" value="1"/>
</dbReference>